<keyword evidence="4" id="KW-1185">Reference proteome</keyword>
<organism evidence="3 4">
    <name type="scientific">Novymonas esmeraldas</name>
    <dbReference type="NCBI Taxonomy" id="1808958"/>
    <lineage>
        <taxon>Eukaryota</taxon>
        <taxon>Discoba</taxon>
        <taxon>Euglenozoa</taxon>
        <taxon>Kinetoplastea</taxon>
        <taxon>Metakinetoplastina</taxon>
        <taxon>Trypanosomatida</taxon>
        <taxon>Trypanosomatidae</taxon>
        <taxon>Novymonas</taxon>
    </lineage>
</organism>
<dbReference type="PANTHER" id="PTHR13037:SF24">
    <property type="entry name" value="POLYCOMB PROTEIN PCL-RELATED"/>
    <property type="match status" value="1"/>
</dbReference>
<feature type="region of interest" description="Disordered" evidence="2">
    <location>
        <begin position="560"/>
        <end position="591"/>
    </location>
</feature>
<dbReference type="PANTHER" id="PTHR13037">
    <property type="entry name" value="FORMIN"/>
    <property type="match status" value="1"/>
</dbReference>
<feature type="compositionally biased region" description="Low complexity" evidence="2">
    <location>
        <begin position="1106"/>
        <end position="1116"/>
    </location>
</feature>
<feature type="compositionally biased region" description="Pro residues" evidence="2">
    <location>
        <begin position="1046"/>
        <end position="1065"/>
    </location>
</feature>
<evidence type="ECO:0000313" key="4">
    <source>
        <dbReference type="Proteomes" id="UP001430356"/>
    </source>
</evidence>
<dbReference type="AlphaFoldDB" id="A0AAW0F639"/>
<feature type="region of interest" description="Disordered" evidence="2">
    <location>
        <begin position="1"/>
        <end position="22"/>
    </location>
</feature>
<reference evidence="3 4" key="1">
    <citation type="journal article" date="2021" name="MBio">
        <title>A New Model Trypanosomatid, Novymonas esmeraldas: Genomic Perception of Its 'Candidatus Pandoraea novymonadis' Endosymbiont.</title>
        <authorList>
            <person name="Zakharova A."/>
            <person name="Saura A."/>
            <person name="Butenko A."/>
            <person name="Podesvova L."/>
            <person name="Warmusova S."/>
            <person name="Kostygov A.Y."/>
            <person name="Nenarokova A."/>
            <person name="Lukes J."/>
            <person name="Opperdoes F.R."/>
            <person name="Yurchenko V."/>
        </authorList>
    </citation>
    <scope>NUCLEOTIDE SEQUENCE [LARGE SCALE GENOMIC DNA]</scope>
    <source>
        <strain evidence="3 4">E262AT.01</strain>
    </source>
</reference>
<feature type="region of interest" description="Disordered" evidence="2">
    <location>
        <begin position="640"/>
        <end position="691"/>
    </location>
</feature>
<feature type="compositionally biased region" description="Low complexity" evidence="2">
    <location>
        <begin position="1199"/>
        <end position="1216"/>
    </location>
</feature>
<feature type="compositionally biased region" description="Polar residues" evidence="2">
    <location>
        <begin position="929"/>
        <end position="947"/>
    </location>
</feature>
<evidence type="ECO:0000313" key="3">
    <source>
        <dbReference type="EMBL" id="KAK7201474.1"/>
    </source>
</evidence>
<feature type="region of interest" description="Disordered" evidence="2">
    <location>
        <begin position="899"/>
        <end position="1238"/>
    </location>
</feature>
<name>A0AAW0F639_9TRYP</name>
<dbReference type="EMBL" id="JAECZO010000015">
    <property type="protein sequence ID" value="KAK7201474.1"/>
    <property type="molecule type" value="Genomic_DNA"/>
</dbReference>
<evidence type="ECO:0000256" key="2">
    <source>
        <dbReference type="SAM" id="MobiDB-lite"/>
    </source>
</evidence>
<feature type="region of interest" description="Disordered" evidence="2">
    <location>
        <begin position="261"/>
        <end position="280"/>
    </location>
</feature>
<gene>
    <name evidence="3" type="ORF">NESM_000210500</name>
</gene>
<dbReference type="Proteomes" id="UP001430356">
    <property type="component" value="Unassembled WGS sequence"/>
</dbReference>
<feature type="compositionally biased region" description="Low complexity" evidence="2">
    <location>
        <begin position="86"/>
        <end position="102"/>
    </location>
</feature>
<feature type="compositionally biased region" description="Low complexity" evidence="2">
    <location>
        <begin position="899"/>
        <end position="921"/>
    </location>
</feature>
<protein>
    <submittedName>
        <fullName evidence="3">Uncharacterized protein</fullName>
    </submittedName>
</protein>
<feature type="compositionally biased region" description="Low complexity" evidence="2">
    <location>
        <begin position="643"/>
        <end position="654"/>
    </location>
</feature>
<accession>A0AAW0F639</accession>
<comment type="caution">
    <text evidence="3">The sequence shown here is derived from an EMBL/GenBank/DDBJ whole genome shotgun (WGS) entry which is preliminary data.</text>
</comment>
<feature type="compositionally biased region" description="Low complexity" evidence="2">
    <location>
        <begin position="766"/>
        <end position="787"/>
    </location>
</feature>
<keyword evidence="1" id="KW-0945">Host-virus interaction</keyword>
<feature type="compositionally biased region" description="Low complexity" evidence="2">
    <location>
        <begin position="678"/>
        <end position="691"/>
    </location>
</feature>
<feature type="compositionally biased region" description="Polar residues" evidence="2">
    <location>
        <begin position="567"/>
        <end position="579"/>
    </location>
</feature>
<feature type="compositionally biased region" description="Low complexity" evidence="2">
    <location>
        <begin position="1018"/>
        <end position="1045"/>
    </location>
</feature>
<feature type="compositionally biased region" description="Basic and acidic residues" evidence="2">
    <location>
        <begin position="1075"/>
        <end position="1088"/>
    </location>
</feature>
<feature type="compositionally biased region" description="Basic and acidic residues" evidence="2">
    <location>
        <begin position="982"/>
        <end position="998"/>
    </location>
</feature>
<proteinExistence type="predicted"/>
<evidence type="ECO:0000256" key="1">
    <source>
        <dbReference type="ARBA" id="ARBA00022581"/>
    </source>
</evidence>
<feature type="region of interest" description="Disordered" evidence="2">
    <location>
        <begin position="747"/>
        <end position="787"/>
    </location>
</feature>
<sequence>MDPRGSVLRATGQRGRHAARGDELSPVADSYIFCEVAPPPSGPAAGARGDNATVVSKLNTLCTRYVHFQRSVEPCLYASTSGGGVSPSSSRSPSDGATSLSARGRRRAGGATASGPSARATLCVPDLESCWAETSPLPPTAVLTALYSVVPLLRVVADGVDEGEAWPTTPAAKGALQLHWMLCRCPAPASAVANADASVAPAHCPVSFRDAFAMTAVAAHVAAVGNANATASLPSSSSSSASLFSLAQQLRRTSALLGDGGDMISTDATPPPSPSPTATSVLDWPEEFLWGLLVSLLSSLALVHSAGLHLFGCLTAADVLCLACAPTLPRQLEQTWSDVAAAAAAGAARSSTLERRTSSSAAADDTDEGHRAATDAAFSSFCAAAVPSVLLPQATVTASTPCHHVFFVLRPTPELLQRRGGAESHIASRTATATLSVAQEVEQTTPAQQARYQAADLASVGALMSHVMELRLRGRQRGRGPGVQAPPTPSSELAFLVRRLSDCAGDQTTSTDAAPASVPTALQLLQLQALRLRAESWLYRRVAEEACDRLAAVTLHRNGAAGATSRGLPSTAPSLSSETAAGDQERRRRDAQLAGREARLAEREAKLSVMLRLYELTHEHLDALPLPQLQAAYAGADRTPRVSASPADATAAPSLTGHTGPREELLDGLLTSPPLRPPVAAHSSAHAGGAVTSPSAAALDDAVLLGLSPLVHAAAVEDTLLSASAATPSGLTDAWPVRSARRQLDVDDTVSGGPATPTAGHPRTVPAAPAAPSATATATATAMGGASPMDRRRVDVVVVDLDATDDTGEAVEARRATVPGETPGASPPPFVSSAVVTSPYRDMQTPVRAPPLPNMGYVGDVAGAVAAVAAVGAVGGGGGGGAGAGGSHSKYSALSLLRTPPSARRPGAAPGTAAGSPAATGLSVAWSPGSHSPESYRSSTRPYSGTSAPRVIPRDESRLSPLTRPSRRRSNSRGGGAGATATDDRVPLASDPLRKMDDGAAWAHQQLTALEELQTALRTQQPPTPRNRAPTTATAAAVSARARSPASPPLAPRAAPPPPPTPSPPQRSSSSSRSPAHDRTPPLDRDDAATVSVYATETGHRGSGGSTRSPRSTSGGDVAAERPRVRLSPTPASGVHAEPSVRRGGAATAMTHARQPGLSTSASGLSLHPSAAVTSARPTAVARDARRSLSAHPTSEHLTTTVTSTGSTSARGVSASLASSRSGTGGHGGPSQRFGDPYASSYLTPSVSFARSGASRTASSTTAVELLRRLRANTTV</sequence>
<feature type="region of interest" description="Disordered" evidence="2">
    <location>
        <begin position="79"/>
        <end position="117"/>
    </location>
</feature>